<evidence type="ECO:0000256" key="3">
    <source>
        <dbReference type="ARBA" id="ARBA00007971"/>
    </source>
</evidence>
<name>A0A372EHR8_9BURK</name>
<dbReference type="PRINTS" id="PR01009">
    <property type="entry name" value="FLGMRINGFLIF"/>
</dbReference>
<dbReference type="InterPro" id="IPR045851">
    <property type="entry name" value="AMP-bd_C_sf"/>
</dbReference>
<dbReference type="GO" id="GO:0003774">
    <property type="term" value="F:cytoskeletal motor activity"/>
    <property type="evidence" value="ECO:0007669"/>
    <property type="project" value="InterPro"/>
</dbReference>
<evidence type="ECO:0000256" key="6">
    <source>
        <dbReference type="ARBA" id="ARBA00022989"/>
    </source>
</evidence>
<evidence type="ECO:0000256" key="5">
    <source>
        <dbReference type="ARBA" id="ARBA00022692"/>
    </source>
</evidence>
<feature type="transmembrane region" description="Helical" evidence="11">
    <location>
        <begin position="430"/>
        <end position="450"/>
    </location>
</feature>
<dbReference type="InterPro" id="IPR000067">
    <property type="entry name" value="FlgMring_FliF"/>
</dbReference>
<feature type="domain" description="Flagellar M-ring C-terminal" evidence="13">
    <location>
        <begin position="260"/>
        <end position="414"/>
    </location>
</feature>
<dbReference type="InterPro" id="IPR013556">
    <property type="entry name" value="Flag_M-ring_C"/>
</dbReference>
<keyword evidence="14" id="KW-0966">Cell projection</keyword>
<keyword evidence="4" id="KW-1003">Cell membrane</keyword>
<evidence type="ECO:0000259" key="13">
    <source>
        <dbReference type="Pfam" id="PF08345"/>
    </source>
</evidence>
<dbReference type="Pfam" id="PF01514">
    <property type="entry name" value="YscJ_FliF"/>
    <property type="match status" value="1"/>
</dbReference>
<keyword evidence="7 11" id="KW-0472">Membrane</keyword>
<proteinExistence type="inferred from homology"/>
<evidence type="ECO:0000256" key="2">
    <source>
        <dbReference type="ARBA" id="ARBA00004651"/>
    </source>
</evidence>
<comment type="subcellular location">
    <subcellularLocation>
        <location evidence="1 9">Bacterial flagellum basal body</location>
    </subcellularLocation>
    <subcellularLocation>
        <location evidence="2">Cell membrane</location>
        <topology evidence="2">Multi-pass membrane protein</topology>
    </subcellularLocation>
</comment>
<keyword evidence="8 9" id="KW-0975">Bacterial flagellum</keyword>
<evidence type="ECO:0000256" key="8">
    <source>
        <dbReference type="ARBA" id="ARBA00023143"/>
    </source>
</evidence>
<comment type="caution">
    <text evidence="14">The sequence shown here is derived from an EMBL/GenBank/DDBJ whole genome shotgun (WGS) entry which is preliminary data.</text>
</comment>
<protein>
    <recommendedName>
        <fullName evidence="9">Flagellar M-ring protein</fullName>
    </recommendedName>
</protein>
<keyword evidence="15" id="KW-1185">Reference proteome</keyword>
<dbReference type="RefSeq" id="WP_116959878.1">
    <property type="nucleotide sequence ID" value="NZ_QVLS01000008.1"/>
</dbReference>
<keyword evidence="14" id="KW-0969">Cilium</keyword>
<evidence type="ECO:0000256" key="9">
    <source>
        <dbReference type="PIRNR" id="PIRNR004862"/>
    </source>
</evidence>
<evidence type="ECO:0000259" key="12">
    <source>
        <dbReference type="Pfam" id="PF01514"/>
    </source>
</evidence>
<dbReference type="PANTHER" id="PTHR30046:SF0">
    <property type="entry name" value="FLAGELLAR M-RING PROTEIN"/>
    <property type="match status" value="1"/>
</dbReference>
<organism evidence="14 15">
    <name type="scientific">Hydrogenophaga borbori</name>
    <dbReference type="NCBI Taxonomy" id="2294117"/>
    <lineage>
        <taxon>Bacteria</taxon>
        <taxon>Pseudomonadati</taxon>
        <taxon>Pseudomonadota</taxon>
        <taxon>Betaproteobacteria</taxon>
        <taxon>Burkholderiales</taxon>
        <taxon>Comamonadaceae</taxon>
        <taxon>Hydrogenophaga</taxon>
    </lineage>
</organism>
<keyword evidence="6 11" id="KW-1133">Transmembrane helix</keyword>
<dbReference type="PANTHER" id="PTHR30046">
    <property type="entry name" value="FLAGELLAR M-RING PROTEIN"/>
    <property type="match status" value="1"/>
</dbReference>
<evidence type="ECO:0000256" key="10">
    <source>
        <dbReference type="SAM" id="MobiDB-lite"/>
    </source>
</evidence>
<keyword evidence="14" id="KW-0282">Flagellum</keyword>
<sequence>MSAITPLLQRLPPPARIASALRSEAVAKLLPVVFLAIAITALVMMFVWQNQSNYRPVFGARESVPAADMMSVLDAEGIAYRLHPETGQVLVSESNLGRARMLLAARGVVARLPEGLELMDKSDPLGVTQFVQDVRFRRGLEGELVQSITALEPVKSARVHLSIARSSTFVLNAAQASSASVALHLHPGRELEAEQIASIIKLVSGSVSNLAPERVTVVDQAGRLLSSRVDIKAGLDSTGFANEAQRKAQETLLRNAHLLLQPVLGANNYNVSASVELHQDSVKETQERYEGDPRITSEASREELNRQPQALGIPGSLSNRPANPPPAEGEPPSTAERSAATRQYAYDRSVTTIERARGQVKKISVAVVLNNAAAPAGASAWAPAEIARMEQVLRGGLGIDTARGDQLVVSAMAFPAPPQAVAWYAEPQSVFTMAGWGLSALGALLAYLLIARPLIRRFTREVAVPREVGTSELLELGPRGGEGAAAPAGALPAGSAAVAALPQPERPAGQRDSMGSLLENYNLPPPGSPVDVLVDHLKDLATKEPERVAEVVKQWVQKNGHQPA</sequence>
<feature type="compositionally biased region" description="Basic and acidic residues" evidence="10">
    <location>
        <begin position="281"/>
        <end position="305"/>
    </location>
</feature>
<dbReference type="AlphaFoldDB" id="A0A372EHR8"/>
<evidence type="ECO:0000256" key="4">
    <source>
        <dbReference type="ARBA" id="ARBA00022475"/>
    </source>
</evidence>
<comment type="similarity">
    <text evidence="3 9">Belongs to the FliF family.</text>
</comment>
<dbReference type="Pfam" id="PF08345">
    <property type="entry name" value="YscJ_FliF_C"/>
    <property type="match status" value="1"/>
</dbReference>
<dbReference type="InterPro" id="IPR043427">
    <property type="entry name" value="YscJ/FliF"/>
</dbReference>
<evidence type="ECO:0000256" key="1">
    <source>
        <dbReference type="ARBA" id="ARBA00004117"/>
    </source>
</evidence>
<gene>
    <name evidence="14" type="primary">fliF</name>
    <name evidence="14" type="ORF">DY262_14775</name>
</gene>
<dbReference type="GO" id="GO:0071973">
    <property type="term" value="P:bacterial-type flagellum-dependent cell motility"/>
    <property type="evidence" value="ECO:0007669"/>
    <property type="project" value="InterPro"/>
</dbReference>
<feature type="region of interest" description="Disordered" evidence="10">
    <location>
        <begin position="281"/>
        <end position="343"/>
    </location>
</feature>
<dbReference type="Gene3D" id="3.30.300.30">
    <property type="match status" value="1"/>
</dbReference>
<comment type="function">
    <text evidence="9">The M ring may be actively involved in energy transduction.</text>
</comment>
<dbReference type="GO" id="GO:0009431">
    <property type="term" value="C:bacterial-type flagellum basal body, MS ring"/>
    <property type="evidence" value="ECO:0007669"/>
    <property type="project" value="InterPro"/>
</dbReference>
<dbReference type="GO" id="GO:0005886">
    <property type="term" value="C:plasma membrane"/>
    <property type="evidence" value="ECO:0007669"/>
    <property type="project" value="UniProtKB-SubCell"/>
</dbReference>
<dbReference type="EMBL" id="QVLS01000008">
    <property type="protein sequence ID" value="RFP78002.1"/>
    <property type="molecule type" value="Genomic_DNA"/>
</dbReference>
<dbReference type="NCBIfam" id="TIGR00206">
    <property type="entry name" value="fliF"/>
    <property type="match status" value="1"/>
</dbReference>
<feature type="region of interest" description="Disordered" evidence="10">
    <location>
        <begin position="503"/>
        <end position="523"/>
    </location>
</feature>
<evidence type="ECO:0000313" key="14">
    <source>
        <dbReference type="EMBL" id="RFP78002.1"/>
    </source>
</evidence>
<feature type="domain" description="Flagellar M-ring N-terminal" evidence="12">
    <location>
        <begin position="50"/>
        <end position="226"/>
    </location>
</feature>
<evidence type="ECO:0000313" key="15">
    <source>
        <dbReference type="Proteomes" id="UP000261931"/>
    </source>
</evidence>
<evidence type="ECO:0000256" key="11">
    <source>
        <dbReference type="SAM" id="Phobius"/>
    </source>
</evidence>
<dbReference type="PIRSF" id="PIRSF004862">
    <property type="entry name" value="FliF"/>
    <property type="match status" value="1"/>
</dbReference>
<dbReference type="Proteomes" id="UP000261931">
    <property type="component" value="Unassembled WGS sequence"/>
</dbReference>
<dbReference type="InterPro" id="IPR006182">
    <property type="entry name" value="FliF_N_dom"/>
</dbReference>
<accession>A0A372EHR8</accession>
<keyword evidence="5 11" id="KW-0812">Transmembrane</keyword>
<evidence type="ECO:0000256" key="7">
    <source>
        <dbReference type="ARBA" id="ARBA00023136"/>
    </source>
</evidence>
<feature type="transmembrane region" description="Helical" evidence="11">
    <location>
        <begin position="29"/>
        <end position="48"/>
    </location>
</feature>
<reference evidence="14 15" key="1">
    <citation type="submission" date="2018-08" db="EMBL/GenBank/DDBJ databases">
        <title>Hydrogenophaga sp. LA-38 isolated from sludge.</title>
        <authorList>
            <person name="Im W.-T."/>
        </authorList>
    </citation>
    <scope>NUCLEOTIDE SEQUENCE [LARGE SCALE GENOMIC DNA]</scope>
    <source>
        <strain evidence="14 15">LA-38</strain>
    </source>
</reference>